<dbReference type="GO" id="GO:0005886">
    <property type="term" value="C:plasma membrane"/>
    <property type="evidence" value="ECO:0007669"/>
    <property type="project" value="UniProtKB-SubCell"/>
</dbReference>
<dbReference type="InterPro" id="IPR051026">
    <property type="entry name" value="PI/PC_transfer"/>
</dbReference>
<dbReference type="InterPro" id="IPR011074">
    <property type="entry name" value="CRAL/TRIO_N_dom"/>
</dbReference>
<dbReference type="CDD" id="cd00170">
    <property type="entry name" value="SEC14"/>
    <property type="match status" value="1"/>
</dbReference>
<keyword evidence="7" id="KW-1185">Reference proteome</keyword>
<dbReference type="Pfam" id="PF00650">
    <property type="entry name" value="CRAL_TRIO"/>
    <property type="match status" value="1"/>
</dbReference>
<dbReference type="SUPFAM" id="SSF52087">
    <property type="entry name" value="CRAL/TRIO domain"/>
    <property type="match status" value="1"/>
</dbReference>
<dbReference type="GO" id="GO:0000139">
    <property type="term" value="C:Golgi membrane"/>
    <property type="evidence" value="ECO:0007669"/>
    <property type="project" value="UniProtKB-SubCell"/>
</dbReference>
<dbReference type="SMART" id="SM00516">
    <property type="entry name" value="SEC14"/>
    <property type="match status" value="1"/>
</dbReference>
<name>A0A835YDJ6_9CHLO</name>
<feature type="region of interest" description="Disordered" evidence="4">
    <location>
        <begin position="423"/>
        <end position="443"/>
    </location>
</feature>
<feature type="domain" description="CRAL-TRIO" evidence="5">
    <location>
        <begin position="103"/>
        <end position="277"/>
    </location>
</feature>
<dbReference type="SMART" id="SM01100">
    <property type="entry name" value="CRAL_TRIO_N"/>
    <property type="match status" value="1"/>
</dbReference>
<dbReference type="PANTHER" id="PTHR45657:SF1">
    <property type="entry name" value="CRAL-TRIO DOMAIN-CONTAINING PROTEIN YKL091C-RELATED"/>
    <property type="match status" value="1"/>
</dbReference>
<dbReference type="EMBL" id="JAEHOE010000008">
    <property type="protein sequence ID" value="KAG2498876.1"/>
    <property type="molecule type" value="Genomic_DNA"/>
</dbReference>
<evidence type="ECO:0000256" key="1">
    <source>
        <dbReference type="ARBA" id="ARBA00004202"/>
    </source>
</evidence>
<dbReference type="InterPro" id="IPR036865">
    <property type="entry name" value="CRAL-TRIO_dom_sf"/>
</dbReference>
<dbReference type="AlphaFoldDB" id="A0A835YDJ6"/>
<dbReference type="SUPFAM" id="SSF46938">
    <property type="entry name" value="CRAL/TRIO N-terminal domain"/>
    <property type="match status" value="1"/>
</dbReference>
<dbReference type="PROSITE" id="PS50191">
    <property type="entry name" value="CRAL_TRIO"/>
    <property type="match status" value="1"/>
</dbReference>
<feature type="region of interest" description="Disordered" evidence="4">
    <location>
        <begin position="365"/>
        <end position="387"/>
    </location>
</feature>
<dbReference type="InterPro" id="IPR001251">
    <property type="entry name" value="CRAL-TRIO_dom"/>
</dbReference>
<dbReference type="Proteomes" id="UP000612055">
    <property type="component" value="Unassembled WGS sequence"/>
</dbReference>
<evidence type="ECO:0000259" key="5">
    <source>
        <dbReference type="PROSITE" id="PS50191"/>
    </source>
</evidence>
<dbReference type="Gene3D" id="1.10.8.20">
    <property type="entry name" value="N-terminal domain of phosphatidylinositol transfer protein sec14p"/>
    <property type="match status" value="1"/>
</dbReference>
<dbReference type="InterPro" id="IPR036273">
    <property type="entry name" value="CRAL/TRIO_N_dom_sf"/>
</dbReference>
<reference evidence="6" key="1">
    <citation type="journal article" date="2020" name="bioRxiv">
        <title>Comparative genomics of Chlamydomonas.</title>
        <authorList>
            <person name="Craig R.J."/>
            <person name="Hasan A.R."/>
            <person name="Ness R.W."/>
            <person name="Keightley P.D."/>
        </authorList>
    </citation>
    <scope>NUCLEOTIDE SEQUENCE</scope>
    <source>
        <strain evidence="6">CCAP 11/70</strain>
    </source>
</reference>
<protein>
    <recommendedName>
        <fullName evidence="5">CRAL-TRIO domain-containing protein</fullName>
    </recommendedName>
</protein>
<evidence type="ECO:0000313" key="6">
    <source>
        <dbReference type="EMBL" id="KAG2498876.1"/>
    </source>
</evidence>
<dbReference type="PANTHER" id="PTHR45657">
    <property type="entry name" value="CRAL-TRIO DOMAIN-CONTAINING PROTEIN YKL091C-RELATED"/>
    <property type="match status" value="1"/>
</dbReference>
<evidence type="ECO:0000313" key="7">
    <source>
        <dbReference type="Proteomes" id="UP000612055"/>
    </source>
</evidence>
<proteinExistence type="inferred from homology"/>
<dbReference type="Gene3D" id="3.40.525.10">
    <property type="entry name" value="CRAL-TRIO lipid binding domain"/>
    <property type="match status" value="1"/>
</dbReference>
<organism evidence="6 7">
    <name type="scientific">Edaphochlamys debaryana</name>
    <dbReference type="NCBI Taxonomy" id="47281"/>
    <lineage>
        <taxon>Eukaryota</taxon>
        <taxon>Viridiplantae</taxon>
        <taxon>Chlorophyta</taxon>
        <taxon>core chlorophytes</taxon>
        <taxon>Chlorophyceae</taxon>
        <taxon>CS clade</taxon>
        <taxon>Chlamydomonadales</taxon>
        <taxon>Chlamydomonadales incertae sedis</taxon>
        <taxon>Edaphochlamys</taxon>
    </lineage>
</organism>
<comment type="caution">
    <text evidence="6">The sequence shown here is derived from an EMBL/GenBank/DDBJ whole genome shotgun (WGS) entry which is preliminary data.</text>
</comment>
<gene>
    <name evidence="6" type="ORF">HYH03_003068</name>
</gene>
<sequence>MAPKVPPPAQVVKFEGRIDYPIEQVVDDWGLTPEHQEAYVELFRRKLAAAGLWRPEHDYYTIRRFLRARTYDFDRAQKMWSDHQEWRDQHKVDTLLQDFYFNERDKFLAAYPQGYHKLDKMGRPCYIQLISKINVPAVMACTDEERMFKFHVQEYERCVKVIMPIASRLANRKIDQTFGIMDVRGIGTAALSSAVRKMLTLFTKTDQDNYPEMLGHICIINAPAVFRMVWSLVKGYIDIRTQQKIEILGPNYMDTLLKHMDIDSIPEFLGGKSKGTLLDDVGPWSDPPLLASMGIDVEALRMGDLASTLPNGPYWMGSAVGGAAAPAAAGAATMARGAASFGRPEGEVDGSGFLTPQGSIALRSGSQVGASARHDGPGTHAPASQSAQLAAVQQLNTAAESRARLLMERVRALEAQVPAQLERIRANQATPTPRDGSTRAAPEGTLLNRVEVLEDALVTVMEVQEALISQLQEQQQEHTRVLADTQRRTGELEAKAAKACCCIM</sequence>
<comment type="similarity">
    <text evidence="3">Belongs to the SFH family.</text>
</comment>
<evidence type="ECO:0000256" key="4">
    <source>
        <dbReference type="SAM" id="MobiDB-lite"/>
    </source>
</evidence>
<evidence type="ECO:0000256" key="2">
    <source>
        <dbReference type="ARBA" id="ARBA00004395"/>
    </source>
</evidence>
<dbReference type="OrthoDB" id="1434354at2759"/>
<evidence type="ECO:0000256" key="3">
    <source>
        <dbReference type="ARBA" id="ARBA00038020"/>
    </source>
</evidence>
<accession>A0A835YDJ6</accession>
<comment type="subcellular location">
    <subcellularLocation>
        <location evidence="1">Cell membrane</location>
        <topology evidence="1">Peripheral membrane protein</topology>
    </subcellularLocation>
    <subcellularLocation>
        <location evidence="2">Golgi apparatus membrane</location>
        <topology evidence="2">Peripheral membrane protein</topology>
    </subcellularLocation>
</comment>